<dbReference type="OrthoDB" id="2576233at2759"/>
<dbReference type="InterPro" id="IPR041078">
    <property type="entry name" value="Plavaka"/>
</dbReference>
<feature type="region of interest" description="Disordered" evidence="1">
    <location>
        <begin position="85"/>
        <end position="107"/>
    </location>
</feature>
<reference evidence="2 3" key="1">
    <citation type="submission" date="2014-04" db="EMBL/GenBank/DDBJ databases">
        <authorList>
            <consortium name="DOE Joint Genome Institute"/>
            <person name="Kuo A."/>
            <person name="Gay G."/>
            <person name="Dore J."/>
            <person name="Kohler A."/>
            <person name="Nagy L.G."/>
            <person name="Floudas D."/>
            <person name="Copeland A."/>
            <person name="Barry K.W."/>
            <person name="Cichocki N."/>
            <person name="Veneault-Fourrey C."/>
            <person name="LaButti K."/>
            <person name="Lindquist E.A."/>
            <person name="Lipzen A."/>
            <person name="Lundell T."/>
            <person name="Morin E."/>
            <person name="Murat C."/>
            <person name="Sun H."/>
            <person name="Tunlid A."/>
            <person name="Henrissat B."/>
            <person name="Grigoriev I.V."/>
            <person name="Hibbett D.S."/>
            <person name="Martin F."/>
            <person name="Nordberg H.P."/>
            <person name="Cantor M.N."/>
            <person name="Hua S.X."/>
        </authorList>
    </citation>
    <scope>NUCLEOTIDE SEQUENCE [LARGE SCALE GENOMIC DNA]</scope>
    <source>
        <strain evidence="3">h7</strain>
    </source>
</reference>
<gene>
    <name evidence="2" type="ORF">M413DRAFT_62974</name>
</gene>
<feature type="region of interest" description="Disordered" evidence="1">
    <location>
        <begin position="1"/>
        <end position="56"/>
    </location>
</feature>
<evidence type="ECO:0000256" key="1">
    <source>
        <dbReference type="SAM" id="MobiDB-lite"/>
    </source>
</evidence>
<proteinExistence type="predicted"/>
<evidence type="ECO:0000313" key="2">
    <source>
        <dbReference type="EMBL" id="KIM47378.1"/>
    </source>
</evidence>
<organism evidence="2 3">
    <name type="scientific">Hebeloma cylindrosporum</name>
    <dbReference type="NCBI Taxonomy" id="76867"/>
    <lineage>
        <taxon>Eukaryota</taxon>
        <taxon>Fungi</taxon>
        <taxon>Dikarya</taxon>
        <taxon>Basidiomycota</taxon>
        <taxon>Agaricomycotina</taxon>
        <taxon>Agaricomycetes</taxon>
        <taxon>Agaricomycetidae</taxon>
        <taxon>Agaricales</taxon>
        <taxon>Agaricineae</taxon>
        <taxon>Hymenogastraceae</taxon>
        <taxon>Hebeloma</taxon>
    </lineage>
</organism>
<reference evidence="3" key="2">
    <citation type="submission" date="2015-01" db="EMBL/GenBank/DDBJ databases">
        <title>Evolutionary Origins and Diversification of the Mycorrhizal Mutualists.</title>
        <authorList>
            <consortium name="DOE Joint Genome Institute"/>
            <consortium name="Mycorrhizal Genomics Consortium"/>
            <person name="Kohler A."/>
            <person name="Kuo A."/>
            <person name="Nagy L.G."/>
            <person name="Floudas D."/>
            <person name="Copeland A."/>
            <person name="Barry K.W."/>
            <person name="Cichocki N."/>
            <person name="Veneault-Fourrey C."/>
            <person name="LaButti K."/>
            <person name="Lindquist E.A."/>
            <person name="Lipzen A."/>
            <person name="Lundell T."/>
            <person name="Morin E."/>
            <person name="Murat C."/>
            <person name="Riley R."/>
            <person name="Ohm R."/>
            <person name="Sun H."/>
            <person name="Tunlid A."/>
            <person name="Henrissat B."/>
            <person name="Grigoriev I.V."/>
            <person name="Hibbett D.S."/>
            <person name="Martin F."/>
        </authorList>
    </citation>
    <scope>NUCLEOTIDE SEQUENCE [LARGE SCALE GENOMIC DNA]</scope>
    <source>
        <strain evidence="3">h7</strain>
    </source>
</reference>
<sequence length="735" mass="82483">MVAELENSWEPHREGAPHLQAEPGEQTEDNHQGSGGVEVPVAEEDNSLDSDGEGGRQRIGRFIIGDGYGVKPTIRVRYSDKYANARAGQPLSRNETRDSQYASALGGGDNPWAPFNSKKDWEIAKWAKLRGVGSTAFSELLAIDGVHEALNLSYKNSNELNRIIDKLPGRPQFKRREVVQSGEVLEFYSRDIIECLRSLWGDPNFGDDLILEPERLYADEDMTIRIYHDMNTGKWWWDTQGTTRSKNITIVPLIISSDKTQLTTFRGKKAYPVYLTIGNIPKHIRRKPSRQGQVLLAYLPTSSLGHITNKASRRRCLSNLFHHCMQFILKPIERAGHDGIILVSGDGAARKCFPILAAYVGDYPEQTLVALVKNGNCPTCPAPRKDIGDWESNLEPRDTEKIIEALNSINKGAAEFTKACAGARIKPVQCIFWKNLPFGISHLSRVTGTEHDQISRFLLALVTDIRLPGGHSNAQLICAVRAMLDFINLAKYPIHTSETLAQMNDALHMFHLNRDIFISLGIRKDFNIPKLHNSGHYYKFIQLYGTADNFNMEYTERLHIDLMAKHPTSRGVPIEVICTKYGATQFIPALSRFIAQYQHPEYSKAQVKVASNHIHIPFSKVSVFHRLKFVSYDAYSLNPLDESVVDSIHTDPVHLDKYRKIIPGRFDTAIIQVKNSGSDFSLKGISEGPELQVVQGFSCNGPGGASCKHYSYFSHSFKCPAIPKIWTSSTCFMVI</sequence>
<accession>A0A0C2YBY9</accession>
<protein>
    <submittedName>
        <fullName evidence="2">Uncharacterized protein</fullName>
    </submittedName>
</protein>
<keyword evidence="3" id="KW-1185">Reference proteome</keyword>
<dbReference type="HOGENOM" id="CLU_006344_4_3_1"/>
<name>A0A0C2YBY9_HEBCY</name>
<feature type="compositionally biased region" description="Acidic residues" evidence="1">
    <location>
        <begin position="41"/>
        <end position="52"/>
    </location>
</feature>
<evidence type="ECO:0000313" key="3">
    <source>
        <dbReference type="Proteomes" id="UP000053424"/>
    </source>
</evidence>
<dbReference type="Proteomes" id="UP000053424">
    <property type="component" value="Unassembled WGS sequence"/>
</dbReference>
<dbReference type="AlphaFoldDB" id="A0A0C2YBY9"/>
<dbReference type="EMBL" id="KN831769">
    <property type="protein sequence ID" value="KIM47378.1"/>
    <property type="molecule type" value="Genomic_DNA"/>
</dbReference>
<dbReference type="Pfam" id="PF18759">
    <property type="entry name" value="Plavaka"/>
    <property type="match status" value="1"/>
</dbReference>